<dbReference type="InterPro" id="IPR014730">
    <property type="entry name" value="ETF_a/b_N"/>
</dbReference>
<organism evidence="2 3">
    <name type="scientific">Halorientalis brevis</name>
    <dbReference type="NCBI Taxonomy" id="1126241"/>
    <lineage>
        <taxon>Archaea</taxon>
        <taxon>Methanobacteriati</taxon>
        <taxon>Methanobacteriota</taxon>
        <taxon>Stenosarchaea group</taxon>
        <taxon>Halobacteria</taxon>
        <taxon>Halobacteriales</taxon>
        <taxon>Haloarculaceae</taxon>
        <taxon>Halorientalis</taxon>
    </lineage>
</organism>
<evidence type="ECO:0000313" key="2">
    <source>
        <dbReference type="EMBL" id="MFD1588298.1"/>
    </source>
</evidence>
<comment type="caution">
    <text evidence="2">The sequence shown here is derived from an EMBL/GenBank/DDBJ whole genome shotgun (WGS) entry which is preliminary data.</text>
</comment>
<evidence type="ECO:0000259" key="1">
    <source>
        <dbReference type="Pfam" id="PF01012"/>
    </source>
</evidence>
<dbReference type="Gene3D" id="3.40.50.620">
    <property type="entry name" value="HUPs"/>
    <property type="match status" value="1"/>
</dbReference>
<feature type="non-terminal residue" evidence="2">
    <location>
        <position position="66"/>
    </location>
</feature>
<protein>
    <submittedName>
        <fullName evidence="2">Electron transfer flavoprotein subunit alpha/FixB family protein</fullName>
    </submittedName>
</protein>
<gene>
    <name evidence="2" type="ORF">ACFR9U_15050</name>
</gene>
<proteinExistence type="predicted"/>
<dbReference type="SUPFAM" id="SSF52402">
    <property type="entry name" value="Adenine nucleotide alpha hydrolases-like"/>
    <property type="match status" value="1"/>
</dbReference>
<dbReference type="InterPro" id="IPR014729">
    <property type="entry name" value="Rossmann-like_a/b/a_fold"/>
</dbReference>
<feature type="domain" description="Electron transfer flavoprotein alpha/beta-subunit N-terminal" evidence="1">
    <location>
        <begin position="4"/>
        <end position="65"/>
    </location>
</feature>
<keyword evidence="3" id="KW-1185">Reference proteome</keyword>
<reference evidence="2 3" key="1">
    <citation type="journal article" date="2019" name="Int. J. Syst. Evol. Microbiol.">
        <title>The Global Catalogue of Microorganisms (GCM) 10K type strain sequencing project: providing services to taxonomists for standard genome sequencing and annotation.</title>
        <authorList>
            <consortium name="The Broad Institute Genomics Platform"/>
            <consortium name="The Broad Institute Genome Sequencing Center for Infectious Disease"/>
            <person name="Wu L."/>
            <person name="Ma J."/>
        </authorList>
    </citation>
    <scope>NUCLEOTIDE SEQUENCE [LARGE SCALE GENOMIC DNA]</scope>
    <source>
        <strain evidence="2 3">CGMCC 1.12125</strain>
    </source>
</reference>
<accession>A0ABD6CDI5</accession>
<dbReference type="Pfam" id="PF01012">
    <property type="entry name" value="ETF"/>
    <property type="match status" value="1"/>
</dbReference>
<evidence type="ECO:0000313" key="3">
    <source>
        <dbReference type="Proteomes" id="UP001597119"/>
    </source>
</evidence>
<sequence length="66" mass="7200">MSDVLAVTEHRRGELRDVSLEMISAGRELADETGGDLHLAVISGDVDTYADEVNREGVDAIHTVEY</sequence>
<dbReference type="AlphaFoldDB" id="A0ABD6CDI5"/>
<name>A0ABD6CDI5_9EURY</name>
<dbReference type="EMBL" id="JBHUDJ010000010">
    <property type="protein sequence ID" value="MFD1588298.1"/>
    <property type="molecule type" value="Genomic_DNA"/>
</dbReference>
<dbReference type="Proteomes" id="UP001597119">
    <property type="component" value="Unassembled WGS sequence"/>
</dbReference>